<reference evidence="2 3" key="1">
    <citation type="submission" date="2018-01" db="EMBL/GenBank/DDBJ databases">
        <title>Genomic Encyclopedia of Type Strains, Phase III (KMG-III): the genomes of soil and plant-associated and newly described type strains.</title>
        <authorList>
            <person name="Whitman W."/>
        </authorList>
    </citation>
    <scope>NUCLEOTIDE SEQUENCE [LARGE SCALE GENOMIC DNA]</scope>
    <source>
        <strain evidence="2 3">HKI456</strain>
    </source>
</reference>
<keyword evidence="1" id="KW-0812">Transmembrane</keyword>
<organism evidence="2 3">
    <name type="scientific">Mycetohabitans endofungorum</name>
    <dbReference type="NCBI Taxonomy" id="417203"/>
    <lineage>
        <taxon>Bacteria</taxon>
        <taxon>Pseudomonadati</taxon>
        <taxon>Pseudomonadota</taxon>
        <taxon>Betaproteobacteria</taxon>
        <taxon>Burkholderiales</taxon>
        <taxon>Burkholderiaceae</taxon>
        <taxon>Mycetohabitans</taxon>
    </lineage>
</organism>
<keyword evidence="1" id="KW-0472">Membrane</keyword>
<name>A0A2P5K7W1_9BURK</name>
<dbReference type="OrthoDB" id="9181360at2"/>
<accession>A0A2P5K7W1</accession>
<proteinExistence type="predicted"/>
<keyword evidence="1" id="KW-1133">Transmembrane helix</keyword>
<feature type="transmembrane region" description="Helical" evidence="1">
    <location>
        <begin position="20"/>
        <end position="42"/>
    </location>
</feature>
<protein>
    <submittedName>
        <fullName evidence="2">Putative membrane protein</fullName>
    </submittedName>
</protein>
<dbReference type="Proteomes" id="UP000243096">
    <property type="component" value="Unassembled WGS sequence"/>
</dbReference>
<evidence type="ECO:0000313" key="3">
    <source>
        <dbReference type="Proteomes" id="UP000243096"/>
    </source>
</evidence>
<feature type="transmembrane region" description="Helical" evidence="1">
    <location>
        <begin position="48"/>
        <end position="68"/>
    </location>
</feature>
<feature type="transmembrane region" description="Helical" evidence="1">
    <location>
        <begin position="75"/>
        <end position="93"/>
    </location>
</feature>
<keyword evidence="3" id="KW-1185">Reference proteome</keyword>
<dbReference type="EMBL" id="PRDW01000013">
    <property type="protein sequence ID" value="PPB82807.1"/>
    <property type="molecule type" value="Genomic_DNA"/>
</dbReference>
<dbReference type="RefSeq" id="WP_104078209.1">
    <property type="nucleotide sequence ID" value="NZ_CP062178.1"/>
</dbReference>
<dbReference type="InterPro" id="IPR018643">
    <property type="entry name" value="DUF2069_membrane"/>
</dbReference>
<gene>
    <name evidence="2" type="ORF">B0O95_11380</name>
</gene>
<feature type="transmembrane region" description="Helical" evidence="1">
    <location>
        <begin position="99"/>
        <end position="121"/>
    </location>
</feature>
<dbReference type="AlphaFoldDB" id="A0A2P5K7W1"/>
<evidence type="ECO:0000313" key="2">
    <source>
        <dbReference type="EMBL" id="PPB82807.1"/>
    </source>
</evidence>
<sequence>MNRQPGNPALRTAQRLHRLLMIAIATLLALVVLAVSWEIWLAPLRPGGSALALKALPLLLVVPGLLRARLYTMQWSAMLILAYFAEGIVRAISDAGASAPLGWIEAVLALVYFVSVLGYLAPFKRTARHVTAAVNSSAEHR</sequence>
<dbReference type="Pfam" id="PF09842">
    <property type="entry name" value="DUF2069"/>
    <property type="match status" value="1"/>
</dbReference>
<comment type="caution">
    <text evidence="2">The sequence shown here is derived from an EMBL/GenBank/DDBJ whole genome shotgun (WGS) entry which is preliminary data.</text>
</comment>
<evidence type="ECO:0000256" key="1">
    <source>
        <dbReference type="SAM" id="Phobius"/>
    </source>
</evidence>